<sequence length="124" mass="13503">MLVAATRSPRTLLDGVWWPRSTDPVAELPGLVLALQGPGPPGDHGPVANILLRVSDWDSRPSRLRIEGTEGLTDTRFVRLSWFDTLRAGLLIAISADGHRVDLLTLPPYTDENAVRSRPCPDSG</sequence>
<dbReference type="InterPro" id="IPR046036">
    <property type="entry name" value="DUF5994"/>
</dbReference>
<dbReference type="Pfam" id="PF19457">
    <property type="entry name" value="DUF5994"/>
    <property type="match status" value="1"/>
</dbReference>
<protein>
    <submittedName>
        <fullName evidence="1">Uncharacterized protein</fullName>
    </submittedName>
</protein>
<keyword evidence="2" id="KW-1185">Reference proteome</keyword>
<name>A0ABP8U225_9ACTN</name>
<accession>A0ABP8U225</accession>
<reference evidence="2" key="1">
    <citation type="journal article" date="2019" name="Int. J. Syst. Evol. Microbiol.">
        <title>The Global Catalogue of Microorganisms (GCM) 10K type strain sequencing project: providing services to taxonomists for standard genome sequencing and annotation.</title>
        <authorList>
            <consortium name="The Broad Institute Genomics Platform"/>
            <consortium name="The Broad Institute Genome Sequencing Center for Infectious Disease"/>
            <person name="Wu L."/>
            <person name="Ma J."/>
        </authorList>
    </citation>
    <scope>NUCLEOTIDE SEQUENCE [LARGE SCALE GENOMIC DNA]</scope>
    <source>
        <strain evidence="2">JCM 17938</strain>
    </source>
</reference>
<gene>
    <name evidence="1" type="ORF">GCM10023195_86490</name>
</gene>
<organism evidence="1 2">
    <name type="scientific">Actinoallomurus liliacearum</name>
    <dbReference type="NCBI Taxonomy" id="1080073"/>
    <lineage>
        <taxon>Bacteria</taxon>
        <taxon>Bacillati</taxon>
        <taxon>Actinomycetota</taxon>
        <taxon>Actinomycetes</taxon>
        <taxon>Streptosporangiales</taxon>
        <taxon>Thermomonosporaceae</taxon>
        <taxon>Actinoallomurus</taxon>
    </lineage>
</organism>
<proteinExistence type="predicted"/>
<dbReference type="Proteomes" id="UP001500212">
    <property type="component" value="Unassembled WGS sequence"/>
</dbReference>
<comment type="caution">
    <text evidence="1">The sequence shown here is derived from an EMBL/GenBank/DDBJ whole genome shotgun (WGS) entry which is preliminary data.</text>
</comment>
<dbReference type="EMBL" id="BAABHJ010000040">
    <property type="protein sequence ID" value="GAA4619152.1"/>
    <property type="molecule type" value="Genomic_DNA"/>
</dbReference>
<evidence type="ECO:0000313" key="1">
    <source>
        <dbReference type="EMBL" id="GAA4619152.1"/>
    </source>
</evidence>
<evidence type="ECO:0000313" key="2">
    <source>
        <dbReference type="Proteomes" id="UP001500212"/>
    </source>
</evidence>